<dbReference type="PROSITE" id="PS50005">
    <property type="entry name" value="TPR"/>
    <property type="match status" value="1"/>
</dbReference>
<dbReference type="Gene3D" id="1.25.40.10">
    <property type="entry name" value="Tetratricopeptide repeat domain"/>
    <property type="match status" value="2"/>
</dbReference>
<protein>
    <recommendedName>
        <fullName evidence="7">Tetratricopeptide repeat protein</fullName>
    </recommendedName>
</protein>
<dbReference type="PANTHER" id="PTHR44858">
    <property type="entry name" value="TETRATRICOPEPTIDE REPEAT PROTEIN 6"/>
    <property type="match status" value="1"/>
</dbReference>
<keyword evidence="1" id="KW-0677">Repeat</keyword>
<dbReference type="InterPro" id="IPR013105">
    <property type="entry name" value="TPR_2"/>
</dbReference>
<reference evidence="5 6" key="1">
    <citation type="journal article" date="2010" name="Stand. Genomic Sci.">
        <title>Complete genome sequence of Haliangium ochraceum type strain (SMP-2).</title>
        <authorList>
            <consortium name="US DOE Joint Genome Institute (JGI-PGF)"/>
            <person name="Ivanova N."/>
            <person name="Daum C."/>
            <person name="Lang E."/>
            <person name="Abt B."/>
            <person name="Kopitz M."/>
            <person name="Saunders E."/>
            <person name="Lapidus A."/>
            <person name="Lucas S."/>
            <person name="Glavina Del Rio T."/>
            <person name="Nolan M."/>
            <person name="Tice H."/>
            <person name="Copeland A."/>
            <person name="Cheng J.F."/>
            <person name="Chen F."/>
            <person name="Bruce D."/>
            <person name="Goodwin L."/>
            <person name="Pitluck S."/>
            <person name="Mavromatis K."/>
            <person name="Pati A."/>
            <person name="Mikhailova N."/>
            <person name="Chen A."/>
            <person name="Palaniappan K."/>
            <person name="Land M."/>
            <person name="Hauser L."/>
            <person name="Chang Y.J."/>
            <person name="Jeffries C.D."/>
            <person name="Detter J.C."/>
            <person name="Brettin T."/>
            <person name="Rohde M."/>
            <person name="Goker M."/>
            <person name="Bristow J."/>
            <person name="Markowitz V."/>
            <person name="Eisen J.A."/>
            <person name="Hugenholtz P."/>
            <person name="Kyrpides N.C."/>
            <person name="Klenk H.P."/>
        </authorList>
    </citation>
    <scope>NUCLEOTIDE SEQUENCE [LARGE SCALE GENOMIC DNA]</scope>
    <source>
        <strain evidence="6">DSM 14365 / CIP 107738 / JCM 11303 / AJ 13395 / SMP-2</strain>
    </source>
</reference>
<dbReference type="RefSeq" id="WP_012830728.1">
    <property type="nucleotide sequence ID" value="NC_013440.1"/>
</dbReference>
<dbReference type="AlphaFoldDB" id="D0LGB1"/>
<dbReference type="Pfam" id="PF07719">
    <property type="entry name" value="TPR_2"/>
    <property type="match status" value="1"/>
</dbReference>
<dbReference type="OrthoDB" id="9806895at2"/>
<dbReference type="InterPro" id="IPR011990">
    <property type="entry name" value="TPR-like_helical_dom_sf"/>
</dbReference>
<evidence type="ECO:0000313" key="5">
    <source>
        <dbReference type="EMBL" id="ACY18136.1"/>
    </source>
</evidence>
<sequence>MAAGRYIRFALASVPAFGLGLALGLWWTRAPAAAPAGAEASATANAAAIAGDGDSGGDSRGNGGRDADSGARALGNPPARAEGAVELGERVPFANCELPIPALDGHPHDPPADSGAWAADELDLVLDLAADHYESGDYLTAYGCAELAADVAPAAVDAHHLRASAAAALGYDEVARGAYAMALALDPDDPETLGAAADFYINVQNPKRRDTTMLGYEYAHRGRTQALARRRHMRPLRARLTLLEAQALNDLGVADQALLRVEETLRLEPALSEAKYERAVSLLNLCRFEDAARAFEAALALAPDDPYAHHHLGMVYEWLGREDDADSHQAIARSLAPEEFLPPVLLSSEAFHAELARAVAELPAEMAALLDEVSLEVHDVPALADLTAVEPPFSPTILGLYRGLPLGLEPAPGDDSVPPRAVILYRKNLARAVRSRAELDAQIRRTLLHELGHLQGLDETDLRLRGLD</sequence>
<dbReference type="Gene3D" id="3.30.2010.20">
    <property type="match status" value="1"/>
</dbReference>
<dbReference type="SUPFAM" id="SSF55486">
    <property type="entry name" value="Metalloproteases ('zincins'), catalytic domain"/>
    <property type="match status" value="1"/>
</dbReference>
<dbReference type="STRING" id="502025.Hoch_5659"/>
<accession>D0LGB1</accession>
<dbReference type="KEGG" id="hoh:Hoch_5659"/>
<evidence type="ECO:0000256" key="2">
    <source>
        <dbReference type="ARBA" id="ARBA00022803"/>
    </source>
</evidence>
<proteinExistence type="predicted"/>
<name>D0LGB1_HALO1</name>
<keyword evidence="2 3" id="KW-0802">TPR repeat</keyword>
<dbReference type="InterPro" id="IPR010428">
    <property type="entry name" value="Zincin_1"/>
</dbReference>
<dbReference type="SUPFAM" id="SSF48452">
    <property type="entry name" value="TPR-like"/>
    <property type="match status" value="2"/>
</dbReference>
<dbReference type="EMBL" id="CP001804">
    <property type="protein sequence ID" value="ACY18136.1"/>
    <property type="molecule type" value="Genomic_DNA"/>
</dbReference>
<organism evidence="5 6">
    <name type="scientific">Haliangium ochraceum (strain DSM 14365 / JCM 11303 / SMP-2)</name>
    <dbReference type="NCBI Taxonomy" id="502025"/>
    <lineage>
        <taxon>Bacteria</taxon>
        <taxon>Pseudomonadati</taxon>
        <taxon>Myxococcota</taxon>
        <taxon>Polyangia</taxon>
        <taxon>Haliangiales</taxon>
        <taxon>Kofleriaceae</taxon>
        <taxon>Haliangium</taxon>
    </lineage>
</organism>
<evidence type="ECO:0008006" key="7">
    <source>
        <dbReference type="Google" id="ProtNLM"/>
    </source>
</evidence>
<feature type="region of interest" description="Disordered" evidence="4">
    <location>
        <begin position="49"/>
        <end position="81"/>
    </location>
</feature>
<keyword evidence="6" id="KW-1185">Reference proteome</keyword>
<evidence type="ECO:0000256" key="1">
    <source>
        <dbReference type="ARBA" id="ARBA00022737"/>
    </source>
</evidence>
<dbReference type="InterPro" id="IPR019734">
    <property type="entry name" value="TPR_rpt"/>
</dbReference>
<dbReference type="Pfam" id="PF06262">
    <property type="entry name" value="Zincin_1"/>
    <property type="match status" value="1"/>
</dbReference>
<dbReference type="eggNOG" id="COG3824">
    <property type="taxonomic scope" value="Bacteria"/>
</dbReference>
<evidence type="ECO:0000313" key="6">
    <source>
        <dbReference type="Proteomes" id="UP000001880"/>
    </source>
</evidence>
<feature type="repeat" description="TPR" evidence="3">
    <location>
        <begin position="272"/>
        <end position="305"/>
    </location>
</feature>
<dbReference type="SMART" id="SM00028">
    <property type="entry name" value="TPR"/>
    <property type="match status" value="3"/>
</dbReference>
<dbReference type="eggNOG" id="COG0457">
    <property type="taxonomic scope" value="Bacteria"/>
</dbReference>
<dbReference type="CDD" id="cd12952">
    <property type="entry name" value="MMP_ACEL2062"/>
    <property type="match status" value="1"/>
</dbReference>
<dbReference type="InterPro" id="IPR050498">
    <property type="entry name" value="Ycf3"/>
</dbReference>
<evidence type="ECO:0000256" key="4">
    <source>
        <dbReference type="SAM" id="MobiDB-lite"/>
    </source>
</evidence>
<dbReference type="Proteomes" id="UP000001880">
    <property type="component" value="Chromosome"/>
</dbReference>
<feature type="compositionally biased region" description="Gly residues" evidence="4">
    <location>
        <begin position="53"/>
        <end position="62"/>
    </location>
</feature>
<gene>
    <name evidence="5" type="ordered locus">Hoch_5659</name>
</gene>
<dbReference type="PANTHER" id="PTHR44858:SF1">
    <property type="entry name" value="UDP-N-ACETYLGLUCOSAMINE--PEPTIDE N-ACETYLGLUCOSAMINYLTRANSFERASE SPINDLY-RELATED"/>
    <property type="match status" value="1"/>
</dbReference>
<evidence type="ECO:0000256" key="3">
    <source>
        <dbReference type="PROSITE-ProRule" id="PRU00339"/>
    </source>
</evidence>
<dbReference type="HOGENOM" id="CLU_670326_0_0_7"/>
<dbReference type="InterPro" id="IPR038555">
    <property type="entry name" value="Zincin_1_sf"/>
</dbReference>